<keyword evidence="3" id="KW-1185">Reference proteome</keyword>
<dbReference type="InterPro" id="IPR007899">
    <property type="entry name" value="CHAD_dom"/>
</dbReference>
<dbReference type="Gene3D" id="1.40.20.10">
    <property type="entry name" value="CHAD domain"/>
    <property type="match status" value="1"/>
</dbReference>
<sequence length="273" mass="31588">MMWETLYNYLDTQCATIADLLPAIGKKAAPDHVHKLRTSIKRARACLTLIKQFSGKQFKGKRYAKLLKILQQEAGALRDLQLQQESLRQYTKKSPQQYRFFKALLKDHTRQAKEQAQATTQAFPQTFIKKLRKQPSQLPHLSHKQLSKHLQEQYAAITIPAGHIAAEKWHSLRKEIKRLHYQLEISQPLFEGSAALPVMLQFTDEAGSRLGSWHDLLALQQFIRNSMQLMHSEQIVLPRGIDGLLKQLAADTQQQLQRSREWIKQKPGVQWPE</sequence>
<organism evidence="2 3">
    <name type="scientific">Chitinophaga rupis</name>
    <dbReference type="NCBI Taxonomy" id="573321"/>
    <lineage>
        <taxon>Bacteria</taxon>
        <taxon>Pseudomonadati</taxon>
        <taxon>Bacteroidota</taxon>
        <taxon>Chitinophagia</taxon>
        <taxon>Chitinophagales</taxon>
        <taxon>Chitinophagaceae</taxon>
        <taxon>Chitinophaga</taxon>
    </lineage>
</organism>
<dbReference type="RefSeq" id="WP_089913505.1">
    <property type="nucleotide sequence ID" value="NZ_FOBB01000003.1"/>
</dbReference>
<dbReference type="AlphaFoldDB" id="A0A1H7W2Q5"/>
<evidence type="ECO:0000313" key="3">
    <source>
        <dbReference type="Proteomes" id="UP000198984"/>
    </source>
</evidence>
<dbReference type="SMART" id="SM00880">
    <property type="entry name" value="CHAD"/>
    <property type="match status" value="1"/>
</dbReference>
<dbReference type="EMBL" id="FOBB01000003">
    <property type="protein sequence ID" value="SEM15741.1"/>
    <property type="molecule type" value="Genomic_DNA"/>
</dbReference>
<dbReference type="STRING" id="573321.SAMN04488505_103539"/>
<name>A0A1H7W2Q5_9BACT</name>
<accession>A0A1H7W2Q5</accession>
<dbReference type="PANTHER" id="PTHR39339">
    <property type="entry name" value="SLR1444 PROTEIN"/>
    <property type="match status" value="1"/>
</dbReference>
<dbReference type="InterPro" id="IPR038186">
    <property type="entry name" value="CHAD_dom_sf"/>
</dbReference>
<evidence type="ECO:0000313" key="2">
    <source>
        <dbReference type="EMBL" id="SEM15741.1"/>
    </source>
</evidence>
<gene>
    <name evidence="2" type="ORF">SAMN04488505_103539</name>
</gene>
<dbReference type="OrthoDB" id="1123203at2"/>
<dbReference type="PROSITE" id="PS51708">
    <property type="entry name" value="CHAD"/>
    <property type="match status" value="1"/>
</dbReference>
<protein>
    <submittedName>
        <fullName evidence="2">CHAD domain-containing protein</fullName>
    </submittedName>
</protein>
<reference evidence="2 3" key="1">
    <citation type="submission" date="2016-10" db="EMBL/GenBank/DDBJ databases">
        <authorList>
            <person name="de Groot N.N."/>
        </authorList>
    </citation>
    <scope>NUCLEOTIDE SEQUENCE [LARGE SCALE GENOMIC DNA]</scope>
    <source>
        <strain evidence="2 3">DSM 21039</strain>
    </source>
</reference>
<dbReference type="Pfam" id="PF05235">
    <property type="entry name" value="CHAD"/>
    <property type="match status" value="1"/>
</dbReference>
<feature type="domain" description="CHAD" evidence="1">
    <location>
        <begin position="1"/>
        <end position="273"/>
    </location>
</feature>
<evidence type="ECO:0000259" key="1">
    <source>
        <dbReference type="PROSITE" id="PS51708"/>
    </source>
</evidence>
<dbReference type="PANTHER" id="PTHR39339:SF1">
    <property type="entry name" value="CHAD DOMAIN-CONTAINING PROTEIN"/>
    <property type="match status" value="1"/>
</dbReference>
<proteinExistence type="predicted"/>
<dbReference type="Proteomes" id="UP000198984">
    <property type="component" value="Unassembled WGS sequence"/>
</dbReference>